<reference evidence="1 2" key="1">
    <citation type="submission" date="2023-03" db="EMBL/GenBank/DDBJ databases">
        <title>Novosphingobium cyanobacteriorum sp. nov., isolated from a eutrophic reservoir during the Microcystis bloom period.</title>
        <authorList>
            <person name="Kang M."/>
            <person name="Le V."/>
            <person name="Ko S.-R."/>
            <person name="Lee S.-A."/>
            <person name="Ahn C.-Y."/>
        </authorList>
    </citation>
    <scope>NUCLEOTIDE SEQUENCE [LARGE SCALE GENOMIC DNA]</scope>
    <source>
        <strain evidence="1 2">HBC54</strain>
    </source>
</reference>
<sequence>MLPADLPRPDFHIAAMGRSGSTMIANWLTVPPGQVVLVEPFLFALRNPDMVRVQLEGLGLAPSDAEWTHPDATWQDRFARLFAPRLAGRRWALKEVLASEHARVLEAFAPPRVVVTVRDLRDIAASFFEKHRIQDNLHRFDHQWVHDYCLREAAEMVALCDRLEREGTPWRAVRYEDFTASAAERQALANFVGWQAGGDVTRHLDRLNRGFEAERHGSGISATRRAWADRDLLPQERALAEAIAAESPAYQSRFGY</sequence>
<keyword evidence="2" id="KW-1185">Reference proteome</keyword>
<comment type="caution">
    <text evidence="1">The sequence shown here is derived from an EMBL/GenBank/DDBJ whole genome shotgun (WGS) entry which is preliminary data.</text>
</comment>
<dbReference type="RefSeq" id="WP_277275260.1">
    <property type="nucleotide sequence ID" value="NZ_JAROCY010000002.1"/>
</dbReference>
<dbReference type="EMBL" id="JAROCY010000002">
    <property type="protein sequence ID" value="MDF8332099.1"/>
    <property type="molecule type" value="Genomic_DNA"/>
</dbReference>
<protein>
    <recommendedName>
        <fullName evidence="3">Sulfotransferase</fullName>
    </recommendedName>
</protein>
<evidence type="ECO:0008006" key="3">
    <source>
        <dbReference type="Google" id="ProtNLM"/>
    </source>
</evidence>
<accession>A0ABT6CDU2</accession>
<dbReference type="Proteomes" id="UP001222770">
    <property type="component" value="Unassembled WGS sequence"/>
</dbReference>
<dbReference type="Gene3D" id="3.40.50.300">
    <property type="entry name" value="P-loop containing nucleotide triphosphate hydrolases"/>
    <property type="match status" value="1"/>
</dbReference>
<name>A0ABT6CDU2_9SPHN</name>
<proteinExistence type="predicted"/>
<dbReference type="SUPFAM" id="SSF52540">
    <property type="entry name" value="P-loop containing nucleoside triphosphate hydrolases"/>
    <property type="match status" value="1"/>
</dbReference>
<evidence type="ECO:0000313" key="2">
    <source>
        <dbReference type="Proteomes" id="UP001222770"/>
    </source>
</evidence>
<dbReference type="InterPro" id="IPR027417">
    <property type="entry name" value="P-loop_NTPase"/>
</dbReference>
<evidence type="ECO:0000313" key="1">
    <source>
        <dbReference type="EMBL" id="MDF8332099.1"/>
    </source>
</evidence>
<organism evidence="1 2">
    <name type="scientific">Novosphingobium cyanobacteriorum</name>
    <dbReference type="NCBI Taxonomy" id="3024215"/>
    <lineage>
        <taxon>Bacteria</taxon>
        <taxon>Pseudomonadati</taxon>
        <taxon>Pseudomonadota</taxon>
        <taxon>Alphaproteobacteria</taxon>
        <taxon>Sphingomonadales</taxon>
        <taxon>Sphingomonadaceae</taxon>
        <taxon>Novosphingobium</taxon>
    </lineage>
</organism>
<gene>
    <name evidence="1" type="ORF">POM99_02695</name>
</gene>